<dbReference type="EMBL" id="VSRR010008418">
    <property type="protein sequence ID" value="MPC48695.1"/>
    <property type="molecule type" value="Genomic_DNA"/>
</dbReference>
<protein>
    <submittedName>
        <fullName evidence="2">Uncharacterized protein</fullName>
    </submittedName>
</protein>
<comment type="caution">
    <text evidence="2">The sequence shown here is derived from an EMBL/GenBank/DDBJ whole genome shotgun (WGS) entry which is preliminary data.</text>
</comment>
<proteinExistence type="predicted"/>
<dbReference type="Proteomes" id="UP000324222">
    <property type="component" value="Unassembled WGS sequence"/>
</dbReference>
<reference evidence="2 3" key="1">
    <citation type="submission" date="2019-05" db="EMBL/GenBank/DDBJ databases">
        <title>Another draft genome of Portunus trituberculatus and its Hox gene families provides insights of decapod evolution.</title>
        <authorList>
            <person name="Jeong J.-H."/>
            <person name="Song I."/>
            <person name="Kim S."/>
            <person name="Choi T."/>
            <person name="Kim D."/>
            <person name="Ryu S."/>
            <person name="Kim W."/>
        </authorList>
    </citation>
    <scope>NUCLEOTIDE SEQUENCE [LARGE SCALE GENOMIC DNA]</scope>
    <source>
        <tissue evidence="2">Muscle</tissue>
    </source>
</reference>
<sequence length="99" mass="11211">MQATASRPECVRCAAPFPEGLHRLARPPNVMHCPVGHPQCTQRAARLPFLLPYVALCTRRLLLLFLGVLLLLLIGHLEVVFPKQLGEHCARIWETQRPR</sequence>
<gene>
    <name evidence="2" type="ORF">E2C01_042476</name>
</gene>
<evidence type="ECO:0000313" key="2">
    <source>
        <dbReference type="EMBL" id="MPC48695.1"/>
    </source>
</evidence>
<organism evidence="2 3">
    <name type="scientific">Portunus trituberculatus</name>
    <name type="common">Swimming crab</name>
    <name type="synonym">Neptunus trituberculatus</name>
    <dbReference type="NCBI Taxonomy" id="210409"/>
    <lineage>
        <taxon>Eukaryota</taxon>
        <taxon>Metazoa</taxon>
        <taxon>Ecdysozoa</taxon>
        <taxon>Arthropoda</taxon>
        <taxon>Crustacea</taxon>
        <taxon>Multicrustacea</taxon>
        <taxon>Malacostraca</taxon>
        <taxon>Eumalacostraca</taxon>
        <taxon>Eucarida</taxon>
        <taxon>Decapoda</taxon>
        <taxon>Pleocyemata</taxon>
        <taxon>Brachyura</taxon>
        <taxon>Eubrachyura</taxon>
        <taxon>Portunoidea</taxon>
        <taxon>Portunidae</taxon>
        <taxon>Portuninae</taxon>
        <taxon>Portunus</taxon>
    </lineage>
</organism>
<keyword evidence="1" id="KW-0812">Transmembrane</keyword>
<name>A0A5B7FTR8_PORTR</name>
<accession>A0A5B7FTR8</accession>
<feature type="transmembrane region" description="Helical" evidence="1">
    <location>
        <begin position="61"/>
        <end position="81"/>
    </location>
</feature>
<evidence type="ECO:0000313" key="3">
    <source>
        <dbReference type="Proteomes" id="UP000324222"/>
    </source>
</evidence>
<evidence type="ECO:0000256" key="1">
    <source>
        <dbReference type="SAM" id="Phobius"/>
    </source>
</evidence>
<keyword evidence="1" id="KW-1133">Transmembrane helix</keyword>
<keyword evidence="3" id="KW-1185">Reference proteome</keyword>
<dbReference type="AlphaFoldDB" id="A0A5B7FTR8"/>
<keyword evidence="1" id="KW-0472">Membrane</keyword>